<dbReference type="RefSeq" id="NP_001310777.1">
    <property type="nucleotide sequence ID" value="NM_001323848.1"/>
</dbReference>
<dbReference type="PANTHER" id="PTHR21137">
    <property type="entry name" value="ODORANT RECEPTOR"/>
    <property type="match status" value="1"/>
</dbReference>
<dbReference type="Pfam" id="PF02949">
    <property type="entry name" value="7tm_6"/>
    <property type="match status" value="1"/>
</dbReference>
<dbReference type="InterPro" id="IPR004117">
    <property type="entry name" value="7tm6_olfct_rcpt"/>
</dbReference>
<reference evidence="12" key="2">
    <citation type="submission" date="2016-07" db="EMBL/GenBank/DDBJ databases">
        <title>Olfactory-related genes from the wheat stem sawfly, an agronomic pest and primitive hymenopteran.</title>
        <authorList>
            <person name="Gress J.C."/>
            <person name="Carey C.C."/>
            <person name="Dykgreve T.A."/>
            <person name="Walden K.O."/>
            <person name="Robertson H.M."/>
            <person name="Mazurie A."/>
            <person name="Wanner K.W."/>
        </authorList>
    </citation>
    <scope>NUCLEOTIDE SEQUENCE</scope>
</reference>
<dbReference type="EMBL" id="KX609476">
    <property type="protein sequence ID" value="ARN17883.1"/>
    <property type="molecule type" value="mRNA"/>
</dbReference>
<dbReference type="PANTHER" id="PTHR21137:SF35">
    <property type="entry name" value="ODORANT RECEPTOR 19A-RELATED"/>
    <property type="match status" value="1"/>
</dbReference>
<keyword evidence="7 10" id="KW-0472">Membrane</keyword>
<feature type="transmembrane region" description="Helical" evidence="10">
    <location>
        <begin position="203"/>
        <end position="223"/>
    </location>
</feature>
<feature type="transmembrane region" description="Helical" evidence="10">
    <location>
        <begin position="275"/>
        <end position="298"/>
    </location>
</feature>
<evidence type="ECO:0000313" key="11">
    <source>
        <dbReference type="EMBL" id="AGS43062.1"/>
    </source>
</evidence>
<evidence type="ECO:0000256" key="10">
    <source>
        <dbReference type="RuleBase" id="RU351113"/>
    </source>
</evidence>
<protein>
    <recommendedName>
        <fullName evidence="10">Odorant receptor</fullName>
    </recommendedName>
</protein>
<evidence type="ECO:0000256" key="7">
    <source>
        <dbReference type="ARBA" id="ARBA00023136"/>
    </source>
</evidence>
<keyword evidence="8 10" id="KW-0675">Receptor</keyword>
<feature type="transmembrane region" description="Helical" evidence="10">
    <location>
        <begin position="82"/>
        <end position="105"/>
    </location>
</feature>
<evidence type="ECO:0000313" key="14">
    <source>
        <dbReference type="RefSeq" id="NP_001310777.1"/>
    </source>
</evidence>
<accession>S5TD86</accession>
<proteinExistence type="evidence at transcript level"/>
<evidence type="ECO:0000256" key="9">
    <source>
        <dbReference type="ARBA" id="ARBA00023224"/>
    </source>
</evidence>
<keyword evidence="6 10" id="KW-1133">Transmembrane helix</keyword>
<evidence type="ECO:0000256" key="1">
    <source>
        <dbReference type="ARBA" id="ARBA00004651"/>
    </source>
</evidence>
<keyword evidence="13" id="KW-1185">Reference proteome</keyword>
<keyword evidence="4 10" id="KW-0812">Transmembrane</keyword>
<dbReference type="GO" id="GO:0005886">
    <property type="term" value="C:plasma membrane"/>
    <property type="evidence" value="ECO:0007669"/>
    <property type="project" value="UniProtKB-SubCell"/>
</dbReference>
<keyword evidence="9 10" id="KW-0807">Transducer</keyword>
<feature type="transmembrane region" description="Helical" evidence="10">
    <location>
        <begin position="148"/>
        <end position="174"/>
    </location>
</feature>
<keyword evidence="2" id="KW-1003">Cell membrane</keyword>
<keyword evidence="5 10" id="KW-0552">Olfaction</keyword>
<evidence type="ECO:0000256" key="4">
    <source>
        <dbReference type="ARBA" id="ARBA00022692"/>
    </source>
</evidence>
<evidence type="ECO:0000256" key="2">
    <source>
        <dbReference type="ARBA" id="ARBA00022475"/>
    </source>
</evidence>
<reference evidence="14" key="3">
    <citation type="submission" date="2025-04" db="UniProtKB">
        <authorList>
            <consortium name="RefSeq"/>
        </authorList>
    </citation>
    <scope>IDENTIFICATION</scope>
</reference>
<feature type="transmembrane region" description="Helical" evidence="10">
    <location>
        <begin position="49"/>
        <end position="70"/>
    </location>
</feature>
<organism evidence="11">
    <name type="scientific">Cephus cinctus</name>
    <name type="common">Wheat stem sawfly</name>
    <dbReference type="NCBI Taxonomy" id="211228"/>
    <lineage>
        <taxon>Eukaryota</taxon>
        <taxon>Metazoa</taxon>
        <taxon>Ecdysozoa</taxon>
        <taxon>Arthropoda</taxon>
        <taxon>Hexapoda</taxon>
        <taxon>Insecta</taxon>
        <taxon>Pterygota</taxon>
        <taxon>Neoptera</taxon>
        <taxon>Endopterygota</taxon>
        <taxon>Hymenoptera</taxon>
        <taxon>Cephoidea</taxon>
        <taxon>Cephidae</taxon>
        <taxon>Cephus</taxon>
    </lineage>
</organism>
<dbReference type="AlphaFoldDB" id="S5TD86"/>
<dbReference type="GeneID" id="107269555"/>
<comment type="subcellular location">
    <subcellularLocation>
        <location evidence="1 10">Cell membrane</location>
        <topology evidence="1 10">Multi-pass membrane protein</topology>
    </subcellularLocation>
</comment>
<comment type="similarity">
    <text evidence="10">Belongs to the insect chemoreceptor superfamily. Heteromeric odorant receptor channel (TC 1.A.69) family.</text>
</comment>
<dbReference type="EMBL" id="KC778515">
    <property type="protein sequence ID" value="AGS43062.1"/>
    <property type="molecule type" value="mRNA"/>
</dbReference>
<evidence type="ECO:0000256" key="3">
    <source>
        <dbReference type="ARBA" id="ARBA00022606"/>
    </source>
</evidence>
<dbReference type="KEGG" id="ccin:107269555"/>
<evidence type="ECO:0000256" key="8">
    <source>
        <dbReference type="ARBA" id="ARBA00023170"/>
    </source>
</evidence>
<keyword evidence="3 10" id="KW-0716">Sensory transduction</keyword>
<name>S5TD86_CEPCN</name>
<evidence type="ECO:0000313" key="12">
    <source>
        <dbReference type="EMBL" id="ARN17883.1"/>
    </source>
</evidence>
<evidence type="ECO:0000256" key="5">
    <source>
        <dbReference type="ARBA" id="ARBA00022725"/>
    </source>
</evidence>
<evidence type="ECO:0000256" key="6">
    <source>
        <dbReference type="ARBA" id="ARBA00022989"/>
    </source>
</evidence>
<feature type="transmembrane region" description="Helical" evidence="10">
    <location>
        <begin position="310"/>
        <end position="330"/>
    </location>
</feature>
<dbReference type="OrthoDB" id="7663575at2759"/>
<dbReference type="Proteomes" id="UP000694920">
    <property type="component" value="Unplaced"/>
</dbReference>
<dbReference type="GO" id="GO:0005549">
    <property type="term" value="F:odorant binding"/>
    <property type="evidence" value="ECO:0007669"/>
    <property type="project" value="InterPro"/>
</dbReference>
<dbReference type="GO" id="GO:0004984">
    <property type="term" value="F:olfactory receptor activity"/>
    <property type="evidence" value="ECO:0007669"/>
    <property type="project" value="InterPro"/>
</dbReference>
<sequence length="415" mass="47634">MHHTMSNTREKDPDTSFLKYADFHINLLRKSGFYSMKGISNKINKEPTIWEVLLVLTISTCGFFIIILEFRSVAVSLGSDTGFVIAVLSGTLTATLSMSKGLTILTSHREVRELLLRLSGFWEKSIERPENVDVMVQMANRASYLSKCYAATVVIMCSSYCMNPYVSVITQFLFTKTANNSYNFTATTFPTVYPFDLSYFPKYVVWILFEQAVCLLMTLHWIACDTLFPMCATHLAIQFQILRRDLERTTEVDELREIVKKQIILFQSCDILENIFSPIIFLTIIMTSTIMCACIFQFEKTLSCGVYLEIIKYVTHMMSLFVEILIYCGFSNVLSDQTELLYHAAYNSEWTDRSKKYKSIIYFLILRSQKPFQCTAYHFFPVGLVQITTILTTAVSYFTLLKTVTSESDDKVICS</sequence>
<gene>
    <name evidence="12 14" type="primary">Or5</name>
    <name evidence="14" type="synonym">LOC107269555</name>
</gene>
<dbReference type="GO" id="GO:0007165">
    <property type="term" value="P:signal transduction"/>
    <property type="evidence" value="ECO:0007669"/>
    <property type="project" value="UniProtKB-KW"/>
</dbReference>
<reference evidence="11 14" key="1">
    <citation type="journal article" date="2013" name="Insect Mol. Biol.">
        <title>Odorant receptors of a primitive hymenopteran pest, the wheat stem sawfly.</title>
        <authorList>
            <person name="Gress J.C."/>
            <person name="Robertson H.M."/>
            <person name="Weaver D.K."/>
            <person name="Dlakic M."/>
            <person name="Wanner K.W."/>
        </authorList>
    </citation>
    <scope>NUCLEOTIDE SEQUENCE</scope>
    <source>
        <tissue evidence="11">Antennae</tissue>
    </source>
</reference>
<evidence type="ECO:0000313" key="13">
    <source>
        <dbReference type="Proteomes" id="UP000694920"/>
    </source>
</evidence>
<feature type="transmembrane region" description="Helical" evidence="10">
    <location>
        <begin position="376"/>
        <end position="400"/>
    </location>
</feature>